<dbReference type="KEGG" id="mint:C7M51_02412"/>
<dbReference type="Gene3D" id="3.30.910.10">
    <property type="entry name" value="DinI-like"/>
    <property type="match status" value="1"/>
</dbReference>
<dbReference type="EMBL" id="CP028271">
    <property type="protein sequence ID" value="QHM72112.1"/>
    <property type="molecule type" value="Genomic_DNA"/>
</dbReference>
<dbReference type="InterPro" id="IPR036687">
    <property type="entry name" value="DinI-like_sf"/>
</dbReference>
<evidence type="ECO:0000313" key="1">
    <source>
        <dbReference type="EMBL" id="QHM72112.1"/>
    </source>
</evidence>
<evidence type="ECO:0000313" key="2">
    <source>
        <dbReference type="Proteomes" id="UP000464053"/>
    </source>
</evidence>
<dbReference type="Proteomes" id="UP000464053">
    <property type="component" value="Chromosome"/>
</dbReference>
<sequence>MRVEIIIDKEQKINQTILVAFEKELCRNLCQDFPETAIRMRHG</sequence>
<gene>
    <name evidence="1" type="ORF">C7M51_02412</name>
</gene>
<reference evidence="1 2" key="1">
    <citation type="submission" date="2018-03" db="EMBL/GenBank/DDBJ databases">
        <title>Pantoea intestinalis SRCM103226 isolated form the mealworm.</title>
        <authorList>
            <person name="Jeong D.-Y."/>
            <person name="Kim J.W."/>
        </authorList>
    </citation>
    <scope>NUCLEOTIDE SEQUENCE [LARGE SCALE GENOMIC DNA]</scope>
    <source>
        <strain evidence="1 2">SRCM103226</strain>
    </source>
</reference>
<dbReference type="SUPFAM" id="SSF54857">
    <property type="entry name" value="DNA damage-inducible protein DinI"/>
    <property type="match status" value="1"/>
</dbReference>
<protein>
    <submittedName>
        <fullName evidence="1">Uncharacterized protein</fullName>
    </submittedName>
</protein>
<dbReference type="AlphaFoldDB" id="A0A6P1Q1D3"/>
<organism evidence="1 2">
    <name type="scientific">Mixta intestinalis</name>
    <dbReference type="NCBI Taxonomy" id="1615494"/>
    <lineage>
        <taxon>Bacteria</taxon>
        <taxon>Pseudomonadati</taxon>
        <taxon>Pseudomonadota</taxon>
        <taxon>Gammaproteobacteria</taxon>
        <taxon>Enterobacterales</taxon>
        <taxon>Erwiniaceae</taxon>
        <taxon>Mixta</taxon>
    </lineage>
</organism>
<proteinExistence type="predicted"/>
<accession>A0A6P1Q1D3</accession>
<name>A0A6P1Q1D3_9GAMM</name>
<keyword evidence="2" id="KW-1185">Reference proteome</keyword>